<accession>A0A137NQG8</accession>
<feature type="signal peptide" evidence="1">
    <location>
        <begin position="1"/>
        <end position="19"/>
    </location>
</feature>
<keyword evidence="1" id="KW-0732">Signal</keyword>
<name>A0A137NQG8_CONC2</name>
<sequence length="179" mass="18147">MTKFNLLPIELLFAALIFAAPITNEADSVMINSHGTIINETGDNSTNNQNGFNEDSFDEANVGLRGGFVGGGAVPIPLQGAAPVPVALPGRPGFVAVPAQGPAFVAVPSGGGCSTCHGRGGRGGRGTQKATTGALNGQTGLLNDAIAVNKLPLDIKLHGDVREEAAAKATVVEKEEIGH</sequence>
<proteinExistence type="predicted"/>
<dbReference type="OrthoDB" id="10511543at2759"/>
<gene>
    <name evidence="2" type="ORF">CONCODRAFT_13634</name>
</gene>
<keyword evidence="3" id="KW-1185">Reference proteome</keyword>
<evidence type="ECO:0008006" key="4">
    <source>
        <dbReference type="Google" id="ProtNLM"/>
    </source>
</evidence>
<dbReference type="AlphaFoldDB" id="A0A137NQG8"/>
<evidence type="ECO:0000256" key="1">
    <source>
        <dbReference type="SAM" id="SignalP"/>
    </source>
</evidence>
<dbReference type="EMBL" id="KQ965045">
    <property type="protein sequence ID" value="KXN64958.1"/>
    <property type="molecule type" value="Genomic_DNA"/>
</dbReference>
<feature type="chain" id="PRO_5007293936" description="Cytochrome c domain-containing protein" evidence="1">
    <location>
        <begin position="20"/>
        <end position="179"/>
    </location>
</feature>
<protein>
    <recommendedName>
        <fullName evidence="4">Cytochrome c domain-containing protein</fullName>
    </recommendedName>
</protein>
<reference evidence="2 3" key="1">
    <citation type="journal article" date="2015" name="Genome Biol. Evol.">
        <title>Phylogenomic analyses indicate that early fungi evolved digesting cell walls of algal ancestors of land plants.</title>
        <authorList>
            <person name="Chang Y."/>
            <person name="Wang S."/>
            <person name="Sekimoto S."/>
            <person name="Aerts A.L."/>
            <person name="Choi C."/>
            <person name="Clum A."/>
            <person name="LaButti K.M."/>
            <person name="Lindquist E.A."/>
            <person name="Yee Ngan C."/>
            <person name="Ohm R.A."/>
            <person name="Salamov A.A."/>
            <person name="Grigoriev I.V."/>
            <person name="Spatafora J.W."/>
            <person name="Berbee M.L."/>
        </authorList>
    </citation>
    <scope>NUCLEOTIDE SEQUENCE [LARGE SCALE GENOMIC DNA]</scope>
    <source>
        <strain evidence="2 3">NRRL 28638</strain>
    </source>
</reference>
<organism evidence="2 3">
    <name type="scientific">Conidiobolus coronatus (strain ATCC 28846 / CBS 209.66 / NRRL 28638)</name>
    <name type="common">Delacroixia coronata</name>
    <dbReference type="NCBI Taxonomy" id="796925"/>
    <lineage>
        <taxon>Eukaryota</taxon>
        <taxon>Fungi</taxon>
        <taxon>Fungi incertae sedis</taxon>
        <taxon>Zoopagomycota</taxon>
        <taxon>Entomophthoromycotina</taxon>
        <taxon>Entomophthoromycetes</taxon>
        <taxon>Entomophthorales</taxon>
        <taxon>Ancylistaceae</taxon>
        <taxon>Conidiobolus</taxon>
    </lineage>
</organism>
<evidence type="ECO:0000313" key="2">
    <source>
        <dbReference type="EMBL" id="KXN64958.1"/>
    </source>
</evidence>
<dbReference type="Proteomes" id="UP000070444">
    <property type="component" value="Unassembled WGS sequence"/>
</dbReference>
<evidence type="ECO:0000313" key="3">
    <source>
        <dbReference type="Proteomes" id="UP000070444"/>
    </source>
</evidence>